<evidence type="ECO:0000313" key="4">
    <source>
        <dbReference type="Proteomes" id="UP000250140"/>
    </source>
</evidence>
<protein>
    <submittedName>
        <fullName evidence="3">Uncharacterized protein</fullName>
    </submittedName>
</protein>
<feature type="chain" id="PRO_5034550986" evidence="2">
    <location>
        <begin position="21"/>
        <end position="85"/>
    </location>
</feature>
<feature type="compositionally biased region" description="Basic and acidic residues" evidence="1">
    <location>
        <begin position="54"/>
        <end position="66"/>
    </location>
</feature>
<feature type="compositionally biased region" description="Low complexity" evidence="1">
    <location>
        <begin position="36"/>
        <end position="53"/>
    </location>
</feature>
<sequence>MQISFSFYNIILVASQAAIASEQHTTCSDSNSPYIANNYSNSTTASSSGTTDRSTGDRSEGGMDKKKTQKVLKGMEVLQRPSEKS</sequence>
<gene>
    <name evidence="3" type="ORF">AOQ84DRAFT_13228</name>
</gene>
<keyword evidence="2" id="KW-0732">Signal</keyword>
<name>A0A8E2F3J9_9PEZI</name>
<proteinExistence type="predicted"/>
<feature type="compositionally biased region" description="Polar residues" evidence="1">
    <location>
        <begin position="22"/>
        <end position="35"/>
    </location>
</feature>
<reference evidence="3 4" key="1">
    <citation type="journal article" date="2016" name="Nat. Commun.">
        <title>Ectomycorrhizal ecology is imprinted in the genome of the dominant symbiotic fungus Cenococcum geophilum.</title>
        <authorList>
            <consortium name="DOE Joint Genome Institute"/>
            <person name="Peter M."/>
            <person name="Kohler A."/>
            <person name="Ohm R.A."/>
            <person name="Kuo A."/>
            <person name="Krutzmann J."/>
            <person name="Morin E."/>
            <person name="Arend M."/>
            <person name="Barry K.W."/>
            <person name="Binder M."/>
            <person name="Choi C."/>
            <person name="Clum A."/>
            <person name="Copeland A."/>
            <person name="Grisel N."/>
            <person name="Haridas S."/>
            <person name="Kipfer T."/>
            <person name="LaButti K."/>
            <person name="Lindquist E."/>
            <person name="Lipzen A."/>
            <person name="Maire R."/>
            <person name="Meier B."/>
            <person name="Mihaltcheva S."/>
            <person name="Molinier V."/>
            <person name="Murat C."/>
            <person name="Poggeler S."/>
            <person name="Quandt C.A."/>
            <person name="Sperisen C."/>
            <person name="Tritt A."/>
            <person name="Tisserant E."/>
            <person name="Crous P.W."/>
            <person name="Henrissat B."/>
            <person name="Nehls U."/>
            <person name="Egli S."/>
            <person name="Spatafora J.W."/>
            <person name="Grigoriev I.V."/>
            <person name="Martin F.M."/>
        </authorList>
    </citation>
    <scope>NUCLEOTIDE SEQUENCE [LARGE SCALE GENOMIC DNA]</scope>
    <source>
        <strain evidence="3 4">CBS 207.34</strain>
    </source>
</reference>
<dbReference type="AlphaFoldDB" id="A0A8E2F3J9"/>
<organism evidence="3 4">
    <name type="scientific">Glonium stellatum</name>
    <dbReference type="NCBI Taxonomy" id="574774"/>
    <lineage>
        <taxon>Eukaryota</taxon>
        <taxon>Fungi</taxon>
        <taxon>Dikarya</taxon>
        <taxon>Ascomycota</taxon>
        <taxon>Pezizomycotina</taxon>
        <taxon>Dothideomycetes</taxon>
        <taxon>Pleosporomycetidae</taxon>
        <taxon>Gloniales</taxon>
        <taxon>Gloniaceae</taxon>
        <taxon>Glonium</taxon>
    </lineage>
</organism>
<evidence type="ECO:0000256" key="2">
    <source>
        <dbReference type="SAM" id="SignalP"/>
    </source>
</evidence>
<feature type="region of interest" description="Disordered" evidence="1">
    <location>
        <begin position="22"/>
        <end position="85"/>
    </location>
</feature>
<evidence type="ECO:0000313" key="3">
    <source>
        <dbReference type="EMBL" id="OCL09804.1"/>
    </source>
</evidence>
<keyword evidence="4" id="KW-1185">Reference proteome</keyword>
<accession>A0A8E2F3J9</accession>
<dbReference type="Proteomes" id="UP000250140">
    <property type="component" value="Unassembled WGS sequence"/>
</dbReference>
<evidence type="ECO:0000256" key="1">
    <source>
        <dbReference type="SAM" id="MobiDB-lite"/>
    </source>
</evidence>
<feature type="signal peptide" evidence="2">
    <location>
        <begin position="1"/>
        <end position="20"/>
    </location>
</feature>
<dbReference type="EMBL" id="KV749359">
    <property type="protein sequence ID" value="OCL09804.1"/>
    <property type="molecule type" value="Genomic_DNA"/>
</dbReference>